<dbReference type="EMBL" id="ML977326">
    <property type="protein sequence ID" value="KAF2114262.1"/>
    <property type="molecule type" value="Genomic_DNA"/>
</dbReference>
<evidence type="ECO:0000313" key="2">
    <source>
        <dbReference type="EMBL" id="KAF2114262.1"/>
    </source>
</evidence>
<keyword evidence="1" id="KW-0732">Signal</keyword>
<evidence type="ECO:0008006" key="4">
    <source>
        <dbReference type="Google" id="ProtNLM"/>
    </source>
</evidence>
<evidence type="ECO:0000256" key="1">
    <source>
        <dbReference type="SAM" id="SignalP"/>
    </source>
</evidence>
<protein>
    <recommendedName>
        <fullName evidence="4">Secreted protein</fullName>
    </recommendedName>
</protein>
<evidence type="ECO:0000313" key="3">
    <source>
        <dbReference type="Proteomes" id="UP000799770"/>
    </source>
</evidence>
<dbReference type="AlphaFoldDB" id="A0A6A5Z4C1"/>
<sequence length="100" mass="11150">MMCILVCALRLPCVCPQIPLELRRLNFFAPWSLSPRTTLHICVYGTKGAATSFDLDLQSRIKSAASSASWWNRTQKLREGYRSVGNYGGERRRVGEGASA</sequence>
<accession>A0A6A5Z4C1</accession>
<feature type="signal peptide" evidence="1">
    <location>
        <begin position="1"/>
        <end position="16"/>
    </location>
</feature>
<proteinExistence type="predicted"/>
<dbReference type="Proteomes" id="UP000799770">
    <property type="component" value="Unassembled WGS sequence"/>
</dbReference>
<keyword evidence="3" id="KW-1185">Reference proteome</keyword>
<name>A0A6A5Z4C1_9PLEO</name>
<organism evidence="2 3">
    <name type="scientific">Lophiotrema nucula</name>
    <dbReference type="NCBI Taxonomy" id="690887"/>
    <lineage>
        <taxon>Eukaryota</taxon>
        <taxon>Fungi</taxon>
        <taxon>Dikarya</taxon>
        <taxon>Ascomycota</taxon>
        <taxon>Pezizomycotina</taxon>
        <taxon>Dothideomycetes</taxon>
        <taxon>Pleosporomycetidae</taxon>
        <taxon>Pleosporales</taxon>
        <taxon>Lophiotremataceae</taxon>
        <taxon>Lophiotrema</taxon>
    </lineage>
</organism>
<feature type="chain" id="PRO_5025345410" description="Secreted protein" evidence="1">
    <location>
        <begin position="17"/>
        <end position="100"/>
    </location>
</feature>
<gene>
    <name evidence="2" type="ORF">BDV96DRAFT_577857</name>
</gene>
<reference evidence="2" key="1">
    <citation type="journal article" date="2020" name="Stud. Mycol.">
        <title>101 Dothideomycetes genomes: a test case for predicting lifestyles and emergence of pathogens.</title>
        <authorList>
            <person name="Haridas S."/>
            <person name="Albert R."/>
            <person name="Binder M."/>
            <person name="Bloem J."/>
            <person name="Labutti K."/>
            <person name="Salamov A."/>
            <person name="Andreopoulos B."/>
            <person name="Baker S."/>
            <person name="Barry K."/>
            <person name="Bills G."/>
            <person name="Bluhm B."/>
            <person name="Cannon C."/>
            <person name="Castanera R."/>
            <person name="Culley D."/>
            <person name="Daum C."/>
            <person name="Ezra D."/>
            <person name="Gonzalez J."/>
            <person name="Henrissat B."/>
            <person name="Kuo A."/>
            <person name="Liang C."/>
            <person name="Lipzen A."/>
            <person name="Lutzoni F."/>
            <person name="Magnuson J."/>
            <person name="Mondo S."/>
            <person name="Nolan M."/>
            <person name="Ohm R."/>
            <person name="Pangilinan J."/>
            <person name="Park H.-J."/>
            <person name="Ramirez L."/>
            <person name="Alfaro M."/>
            <person name="Sun H."/>
            <person name="Tritt A."/>
            <person name="Yoshinaga Y."/>
            <person name="Zwiers L.-H."/>
            <person name="Turgeon B."/>
            <person name="Goodwin S."/>
            <person name="Spatafora J."/>
            <person name="Crous P."/>
            <person name="Grigoriev I."/>
        </authorList>
    </citation>
    <scope>NUCLEOTIDE SEQUENCE</scope>
    <source>
        <strain evidence="2">CBS 627.86</strain>
    </source>
</reference>